<evidence type="ECO:0000313" key="2">
    <source>
        <dbReference type="Proteomes" id="UP001161497"/>
    </source>
</evidence>
<dbReference type="SUPFAM" id="SSF48452">
    <property type="entry name" value="TPR-like"/>
    <property type="match status" value="1"/>
</dbReference>
<dbReference type="RefSeq" id="WP_009058462.1">
    <property type="nucleotide sequence ID" value="NZ_OX458932.1"/>
</dbReference>
<proteinExistence type="predicted"/>
<dbReference type="InterPro" id="IPR011990">
    <property type="entry name" value="TPR-like_helical_dom_sf"/>
</dbReference>
<evidence type="ECO:0000313" key="1">
    <source>
        <dbReference type="EMBL" id="CAI9085997.1"/>
    </source>
</evidence>
<gene>
    <name evidence="1" type="ORF">MFUM_1666</name>
</gene>
<accession>A0ABN8XJ46</accession>
<keyword evidence="2" id="KW-1185">Reference proteome</keyword>
<reference evidence="1" key="1">
    <citation type="submission" date="2023-03" db="EMBL/GenBank/DDBJ databases">
        <authorList>
            <person name="Cremers G."/>
            <person name="Picone N."/>
        </authorList>
    </citation>
    <scope>NUCLEOTIDE SEQUENCE</scope>
    <source>
        <strain evidence="1">Sample_alias</strain>
    </source>
</reference>
<protein>
    <submittedName>
        <fullName evidence="1">TPR_REGION domain-containing protein</fullName>
    </submittedName>
</protein>
<dbReference type="Proteomes" id="UP001161497">
    <property type="component" value="Chromosome"/>
</dbReference>
<dbReference type="Gene3D" id="1.25.40.10">
    <property type="entry name" value="Tetratricopeptide repeat domain"/>
    <property type="match status" value="1"/>
</dbReference>
<organism evidence="1 2">
    <name type="scientific">Candidatus Methylacidiphilum fumarolicum</name>
    <dbReference type="NCBI Taxonomy" id="591154"/>
    <lineage>
        <taxon>Bacteria</taxon>
        <taxon>Pseudomonadati</taxon>
        <taxon>Verrucomicrobiota</taxon>
        <taxon>Methylacidiphilae</taxon>
        <taxon>Methylacidiphilales</taxon>
        <taxon>Methylacidiphilaceae</taxon>
        <taxon>Methylacidiphilum (ex Ratnadevi et al. 2023)</taxon>
    </lineage>
</organism>
<name>A0ABN8XJ46_9BACT</name>
<sequence>MTDLGRFDEALNDFNTALNLKPHFTEAKKNKEIALKGKKGIKLEALHSLIYWK</sequence>
<dbReference type="EMBL" id="OX458932">
    <property type="protein sequence ID" value="CAI9085997.1"/>
    <property type="molecule type" value="Genomic_DNA"/>
</dbReference>